<dbReference type="InterPro" id="IPR028163">
    <property type="entry name" value="HAUS_6_N"/>
</dbReference>
<feature type="domain" description="HAUS augmin-like complex subunit 6 N-terminal" evidence="2">
    <location>
        <begin position="20"/>
        <end position="200"/>
    </location>
</feature>
<dbReference type="PANTHER" id="PTHR16151">
    <property type="entry name" value="HAUS AUGMIN-LIKE COMPLEX SUBUNIT 6"/>
    <property type="match status" value="1"/>
</dbReference>
<organism evidence="3 4">
    <name type="scientific">Glossina palpalis gambiensis</name>
    <dbReference type="NCBI Taxonomy" id="67801"/>
    <lineage>
        <taxon>Eukaryota</taxon>
        <taxon>Metazoa</taxon>
        <taxon>Ecdysozoa</taxon>
        <taxon>Arthropoda</taxon>
        <taxon>Hexapoda</taxon>
        <taxon>Insecta</taxon>
        <taxon>Pterygota</taxon>
        <taxon>Neoptera</taxon>
        <taxon>Endopterygota</taxon>
        <taxon>Diptera</taxon>
        <taxon>Brachycera</taxon>
        <taxon>Muscomorpha</taxon>
        <taxon>Hippoboscoidea</taxon>
        <taxon>Glossinidae</taxon>
        <taxon>Glossina</taxon>
    </lineage>
</organism>
<dbReference type="GO" id="GO:1990498">
    <property type="term" value="C:mitotic spindle microtubule"/>
    <property type="evidence" value="ECO:0007669"/>
    <property type="project" value="TreeGrafter"/>
</dbReference>
<dbReference type="GO" id="GO:0008017">
    <property type="term" value="F:microtubule binding"/>
    <property type="evidence" value="ECO:0007669"/>
    <property type="project" value="TreeGrafter"/>
</dbReference>
<reference evidence="3" key="2">
    <citation type="submission" date="2020-05" db="UniProtKB">
        <authorList>
            <consortium name="EnsemblMetazoa"/>
        </authorList>
    </citation>
    <scope>IDENTIFICATION</scope>
    <source>
        <strain evidence="3">IAEA</strain>
    </source>
</reference>
<protein>
    <recommendedName>
        <fullName evidence="2">HAUS augmin-like complex subunit 6 N-terminal domain-containing protein</fullName>
    </recommendedName>
</protein>
<dbReference type="EnsemblMetazoa" id="GPPI033462-RA">
    <property type="protein sequence ID" value="GPPI033462-PA"/>
    <property type="gene ID" value="GPPI033462"/>
</dbReference>
<dbReference type="GO" id="GO:0051225">
    <property type="term" value="P:spindle assembly"/>
    <property type="evidence" value="ECO:0007669"/>
    <property type="project" value="InterPro"/>
</dbReference>
<reference evidence="4" key="1">
    <citation type="submission" date="2015-01" db="EMBL/GenBank/DDBJ databases">
        <authorList>
            <person name="Aksoy S."/>
            <person name="Warren W."/>
            <person name="Wilson R.K."/>
        </authorList>
    </citation>
    <scope>NUCLEOTIDE SEQUENCE [LARGE SCALE GENOMIC DNA]</scope>
    <source>
        <strain evidence="4">IAEA</strain>
    </source>
</reference>
<evidence type="ECO:0000259" key="2">
    <source>
        <dbReference type="Pfam" id="PF14661"/>
    </source>
</evidence>
<dbReference type="EMBL" id="JXJN01016175">
    <property type="status" value="NOT_ANNOTATED_CDS"/>
    <property type="molecule type" value="Genomic_DNA"/>
</dbReference>
<keyword evidence="4" id="KW-1185">Reference proteome</keyword>
<evidence type="ECO:0000256" key="1">
    <source>
        <dbReference type="SAM" id="Coils"/>
    </source>
</evidence>
<evidence type="ECO:0000313" key="4">
    <source>
        <dbReference type="Proteomes" id="UP000092460"/>
    </source>
</evidence>
<sequence length="622" mass="71946">MRRLTINPYAAVERELSAKLYQKLLGLTKLYPPEEGMRKCLSNVMFITVNQNAFLEVISYLFRIFDPVEFKKRFFWPIHDKRSEIDFRANAIIYLKFLNEKYKLNLKTINTYLGVKPGGMKFITFMMDFVNFIIQELIKQREKYLGDNFEKKHEVSNADIRSLIKKDALFKEYASAYLETMSKVNQHSIIEKTNLIREQLNLLAAETGCSVEMLLSDVFLEKFESHVQTLHSSQYGIKRYQVLKMEENVVEAKRILDEFHSKEVTYKCDIESLYQHFQQLPEDLSIMKFPKDEMGINSLISIYNGLHDRIQAQLSYDQQALCPPKWLIDKLNDLQNELLQRDAELADFRKMISASKQKFPHSTPISNSEKEKNNTQMNLIRTPSIKIDASNTYAMPRISLFDADDQGPILKASKLIDPIKLLKTLQKSGNISEFETSSPLNLKWTPLPNEEKENYNRGINTMTKEMESLPDPKSCSSEFENTTQPVAVLSPTLFNAKTNNRIRNMNKNDIRSLMHFKKLPTIEELPNESANSNNLSMSPSGLLNPLVTLNIDQSLKLNDEVNNELKRFDKKSDDIDEAIGGETFAPNKDQRIFNVFERDFKYDSDDDALSNTSDSVLNDIIM</sequence>
<accession>A0A1B0BL12</accession>
<dbReference type="GO" id="GO:0070652">
    <property type="term" value="C:HAUS complex"/>
    <property type="evidence" value="ECO:0007669"/>
    <property type="project" value="InterPro"/>
</dbReference>
<evidence type="ECO:0000313" key="3">
    <source>
        <dbReference type="EnsemblMetazoa" id="GPPI033462-PA"/>
    </source>
</evidence>
<dbReference type="AlphaFoldDB" id="A0A1B0BL12"/>
<dbReference type="Pfam" id="PF14661">
    <property type="entry name" value="HAUS6_N"/>
    <property type="match status" value="1"/>
</dbReference>
<dbReference type="InterPro" id="IPR026797">
    <property type="entry name" value="HAUS_6"/>
</dbReference>
<dbReference type="PANTHER" id="PTHR16151:SF2">
    <property type="entry name" value="HAUS AUGMIN-LIKE COMPLEX SUBUNIT 6"/>
    <property type="match status" value="1"/>
</dbReference>
<name>A0A1B0BL12_9MUSC</name>
<feature type="coiled-coil region" evidence="1">
    <location>
        <begin position="551"/>
        <end position="578"/>
    </location>
</feature>
<keyword evidence="1" id="KW-0175">Coiled coil</keyword>
<dbReference type="Proteomes" id="UP000092460">
    <property type="component" value="Unassembled WGS sequence"/>
</dbReference>
<proteinExistence type="predicted"/>
<dbReference type="VEuPathDB" id="VectorBase:GPPI033462"/>